<evidence type="ECO:0000256" key="1">
    <source>
        <dbReference type="SAM" id="MobiDB-lite"/>
    </source>
</evidence>
<comment type="caution">
    <text evidence="2">The sequence shown here is derived from an EMBL/GenBank/DDBJ whole genome shotgun (WGS) entry which is preliminary data.</text>
</comment>
<proteinExistence type="predicted"/>
<keyword evidence="3" id="KW-1185">Reference proteome</keyword>
<evidence type="ECO:0000313" key="3">
    <source>
        <dbReference type="Proteomes" id="UP001608902"/>
    </source>
</evidence>
<organism evidence="2 3">
    <name type="scientific">Gnathostoma spinigerum</name>
    <dbReference type="NCBI Taxonomy" id="75299"/>
    <lineage>
        <taxon>Eukaryota</taxon>
        <taxon>Metazoa</taxon>
        <taxon>Ecdysozoa</taxon>
        <taxon>Nematoda</taxon>
        <taxon>Chromadorea</taxon>
        <taxon>Rhabditida</taxon>
        <taxon>Spirurina</taxon>
        <taxon>Gnathostomatomorpha</taxon>
        <taxon>Gnathostomatoidea</taxon>
        <taxon>Gnathostomatidae</taxon>
        <taxon>Gnathostoma</taxon>
    </lineage>
</organism>
<evidence type="ECO:0000313" key="2">
    <source>
        <dbReference type="EMBL" id="MFH4981076.1"/>
    </source>
</evidence>
<sequence>MPLPDWNLEAEEIDDDNDNGDLIMEEDDDMEDEQPLVKFMSHSTKDQRAPSTSKTSRREEWSSYDRSVLKVVCFFSNMSSLPF</sequence>
<gene>
    <name evidence="2" type="ORF">AB6A40_007785</name>
</gene>
<dbReference type="AlphaFoldDB" id="A0ABD6EP87"/>
<dbReference type="Proteomes" id="UP001608902">
    <property type="component" value="Unassembled WGS sequence"/>
</dbReference>
<feature type="compositionally biased region" description="Acidic residues" evidence="1">
    <location>
        <begin position="8"/>
        <end position="34"/>
    </location>
</feature>
<feature type="region of interest" description="Disordered" evidence="1">
    <location>
        <begin position="1"/>
        <end position="63"/>
    </location>
</feature>
<reference evidence="2 3" key="1">
    <citation type="submission" date="2024-08" db="EMBL/GenBank/DDBJ databases">
        <title>Gnathostoma spinigerum genome.</title>
        <authorList>
            <person name="Gonzalez-Bertolin B."/>
            <person name="Monzon S."/>
            <person name="Zaballos A."/>
            <person name="Jimenez P."/>
            <person name="Dekumyoy P."/>
            <person name="Varona S."/>
            <person name="Cuesta I."/>
            <person name="Sumanam S."/>
            <person name="Adisakwattana P."/>
            <person name="Gasser R.B."/>
            <person name="Hernandez-Gonzalez A."/>
            <person name="Young N.D."/>
            <person name="Perteguer M.J."/>
        </authorList>
    </citation>
    <scope>NUCLEOTIDE SEQUENCE [LARGE SCALE GENOMIC DNA]</scope>
    <source>
        <strain evidence="2">AL3</strain>
        <tissue evidence="2">Liver</tissue>
    </source>
</reference>
<name>A0ABD6EP87_9BILA</name>
<dbReference type="EMBL" id="JBGFUD010006566">
    <property type="protein sequence ID" value="MFH4981076.1"/>
    <property type="molecule type" value="Genomic_DNA"/>
</dbReference>
<accession>A0ABD6EP87</accession>
<protein>
    <submittedName>
        <fullName evidence="2">Uncharacterized protein</fullName>
    </submittedName>
</protein>